<sequence>MNQLRSLRVAAAPDSIYITDPGKEGVFRLESTDTKSPDNTGTTVVTVDGLRYKRDFVGAANASWFGVSPEDNDIGPELQNAVNSSNEVIIPDGEYTQLTKVIIHSNLAIRGNPGRVKLKLTGDNYISFQNYWLEQNLENITIEGIDWLVASTAHVDGSYGPITFDGPSVKNLLVQNCHSVHTSPTARVNFFFLKVQPGKVTDNIVVTKNSVTGARMGVEFLSQRQPVPYLGKNITVSENYMDNCGFGISIAGSFVNAAVDNNYLKNCPTYGVEFAGWLHSSRLANNRFEGSFAAMFSGNWENDGDGTVGEGTRMYGNSTVGTCNGKWEIRNGFNMIMENNYINMTGVLALSGSTNNAQFVGNTLISTTQNKVIEINDVGNLRFANNYISNESVPNNWFVIWMNGGAATNNSFYNNTIVKSSGNYIGAGNGASYSFYNNADRNGAMINQ</sequence>
<reference evidence="2" key="1">
    <citation type="journal article" date="2019" name="Int. J. Syst. Evol. Microbiol.">
        <title>The Global Catalogue of Microorganisms (GCM) 10K type strain sequencing project: providing services to taxonomists for standard genome sequencing and annotation.</title>
        <authorList>
            <consortium name="The Broad Institute Genomics Platform"/>
            <consortium name="The Broad Institute Genome Sequencing Center for Infectious Disease"/>
            <person name="Wu L."/>
            <person name="Ma J."/>
        </authorList>
    </citation>
    <scope>NUCLEOTIDE SEQUENCE [LARGE SCALE GENOMIC DNA]</scope>
    <source>
        <strain evidence="2">KCTC 42805</strain>
    </source>
</reference>
<comment type="caution">
    <text evidence="1">The sequence shown here is derived from an EMBL/GenBank/DDBJ whole genome shotgun (WGS) entry which is preliminary data.</text>
</comment>
<dbReference type="InterPro" id="IPR006626">
    <property type="entry name" value="PbH1"/>
</dbReference>
<gene>
    <name evidence="1" type="ORF">ACFSUS_01550</name>
</gene>
<dbReference type="Gene3D" id="2.160.20.10">
    <property type="entry name" value="Single-stranded right-handed beta-helix, Pectin lyase-like"/>
    <property type="match status" value="1"/>
</dbReference>
<dbReference type="SMART" id="SM00710">
    <property type="entry name" value="PbH1"/>
    <property type="match status" value="4"/>
</dbReference>
<accession>A0ABW5LY89</accession>
<dbReference type="EMBL" id="JBHULN010000001">
    <property type="protein sequence ID" value="MFD2569297.1"/>
    <property type="molecule type" value="Genomic_DNA"/>
</dbReference>
<name>A0ABW5LY89_9BACT</name>
<protein>
    <recommendedName>
        <fullName evidence="3">Right-handed parallel beta-helix repeat-containing protein</fullName>
    </recommendedName>
</protein>
<evidence type="ECO:0008006" key="3">
    <source>
        <dbReference type="Google" id="ProtNLM"/>
    </source>
</evidence>
<evidence type="ECO:0000313" key="2">
    <source>
        <dbReference type="Proteomes" id="UP001597469"/>
    </source>
</evidence>
<organism evidence="1 2">
    <name type="scientific">Spirosoma soli</name>
    <dbReference type="NCBI Taxonomy" id="1770529"/>
    <lineage>
        <taxon>Bacteria</taxon>
        <taxon>Pseudomonadati</taxon>
        <taxon>Bacteroidota</taxon>
        <taxon>Cytophagia</taxon>
        <taxon>Cytophagales</taxon>
        <taxon>Cytophagaceae</taxon>
        <taxon>Spirosoma</taxon>
    </lineage>
</organism>
<keyword evidence="2" id="KW-1185">Reference proteome</keyword>
<dbReference type="InterPro" id="IPR011050">
    <property type="entry name" value="Pectin_lyase_fold/virulence"/>
</dbReference>
<dbReference type="InterPro" id="IPR012334">
    <property type="entry name" value="Pectin_lyas_fold"/>
</dbReference>
<dbReference type="SUPFAM" id="SSF51126">
    <property type="entry name" value="Pectin lyase-like"/>
    <property type="match status" value="1"/>
</dbReference>
<evidence type="ECO:0000313" key="1">
    <source>
        <dbReference type="EMBL" id="MFD2569297.1"/>
    </source>
</evidence>
<proteinExistence type="predicted"/>
<dbReference type="Proteomes" id="UP001597469">
    <property type="component" value="Unassembled WGS sequence"/>
</dbReference>